<dbReference type="InterPro" id="IPR035069">
    <property type="entry name" value="TTHA1013/TTHA0281-like"/>
</dbReference>
<protein>
    <recommendedName>
        <fullName evidence="1">HicB-like antitoxin of toxin-antitoxin system domain-containing protein</fullName>
    </recommendedName>
</protein>
<proteinExistence type="predicted"/>
<dbReference type="EMBL" id="LAZR01017103">
    <property type="protein sequence ID" value="KKM01782.1"/>
    <property type="molecule type" value="Genomic_DNA"/>
</dbReference>
<dbReference type="AlphaFoldDB" id="A0A0F9HF70"/>
<dbReference type="Gene3D" id="3.30.160.250">
    <property type="match status" value="1"/>
</dbReference>
<accession>A0A0F9HF70</accession>
<gene>
    <name evidence="2" type="ORF">LCGC14_1791010</name>
</gene>
<dbReference type="SUPFAM" id="SSF143100">
    <property type="entry name" value="TTHA1013/TTHA0281-like"/>
    <property type="match status" value="1"/>
</dbReference>
<evidence type="ECO:0000313" key="2">
    <source>
        <dbReference type="EMBL" id="KKM01782.1"/>
    </source>
</evidence>
<feature type="domain" description="HicB-like antitoxin of toxin-antitoxin system" evidence="1">
    <location>
        <begin position="15"/>
        <end position="73"/>
    </location>
</feature>
<sequence length="75" mass="8624">MTERKSLQYYLNLIYPFKVYPDPEGGYVANIEELPGCVTQAETPEELFIAINNARRGWIEVAYEDGQTIPEPKKD</sequence>
<dbReference type="InterPro" id="IPR051404">
    <property type="entry name" value="TA_system_antitoxin"/>
</dbReference>
<organism evidence="2">
    <name type="scientific">marine sediment metagenome</name>
    <dbReference type="NCBI Taxonomy" id="412755"/>
    <lineage>
        <taxon>unclassified sequences</taxon>
        <taxon>metagenomes</taxon>
        <taxon>ecological metagenomes</taxon>
    </lineage>
</organism>
<dbReference type="InterPro" id="IPR031807">
    <property type="entry name" value="HicB-like"/>
</dbReference>
<reference evidence="2" key="1">
    <citation type="journal article" date="2015" name="Nature">
        <title>Complex archaea that bridge the gap between prokaryotes and eukaryotes.</title>
        <authorList>
            <person name="Spang A."/>
            <person name="Saw J.H."/>
            <person name="Jorgensen S.L."/>
            <person name="Zaremba-Niedzwiedzka K."/>
            <person name="Martijn J."/>
            <person name="Lind A.E."/>
            <person name="van Eijk R."/>
            <person name="Schleper C."/>
            <person name="Guy L."/>
            <person name="Ettema T.J."/>
        </authorList>
    </citation>
    <scope>NUCLEOTIDE SEQUENCE</scope>
</reference>
<dbReference type="PANTHER" id="PTHR34504:SF2">
    <property type="entry name" value="UPF0150 PROTEIN SSL0259"/>
    <property type="match status" value="1"/>
</dbReference>
<dbReference type="PANTHER" id="PTHR34504">
    <property type="entry name" value="ANTITOXIN HICB"/>
    <property type="match status" value="1"/>
</dbReference>
<dbReference type="Pfam" id="PF15919">
    <property type="entry name" value="HicB_lk_antitox"/>
    <property type="match status" value="1"/>
</dbReference>
<evidence type="ECO:0000259" key="1">
    <source>
        <dbReference type="Pfam" id="PF15919"/>
    </source>
</evidence>
<name>A0A0F9HF70_9ZZZZ</name>
<comment type="caution">
    <text evidence="2">The sequence shown here is derived from an EMBL/GenBank/DDBJ whole genome shotgun (WGS) entry which is preliminary data.</text>
</comment>